<dbReference type="SUPFAM" id="SSF57997">
    <property type="entry name" value="Tropomyosin"/>
    <property type="match status" value="1"/>
</dbReference>
<feature type="compositionally biased region" description="Acidic residues" evidence="2">
    <location>
        <begin position="588"/>
        <end position="599"/>
    </location>
</feature>
<organism evidence="3">
    <name type="scientific">Magallana gigas</name>
    <name type="common">Pacific oyster</name>
    <name type="synonym">Crassostrea gigas</name>
    <dbReference type="NCBI Taxonomy" id="29159"/>
    <lineage>
        <taxon>Eukaryota</taxon>
        <taxon>Metazoa</taxon>
        <taxon>Spiralia</taxon>
        <taxon>Lophotrochozoa</taxon>
        <taxon>Mollusca</taxon>
        <taxon>Bivalvia</taxon>
        <taxon>Autobranchia</taxon>
        <taxon>Pteriomorphia</taxon>
        <taxon>Ostreida</taxon>
        <taxon>Ostreoidea</taxon>
        <taxon>Ostreidae</taxon>
        <taxon>Magallana</taxon>
    </lineage>
</organism>
<evidence type="ECO:0000256" key="1">
    <source>
        <dbReference type="SAM" id="Coils"/>
    </source>
</evidence>
<accession>K1QLK4</accession>
<proteinExistence type="predicted"/>
<feature type="region of interest" description="Disordered" evidence="2">
    <location>
        <begin position="576"/>
        <end position="599"/>
    </location>
</feature>
<gene>
    <name evidence="3" type="ORF">CGI_10002116</name>
</gene>
<feature type="coiled-coil region" evidence="1">
    <location>
        <begin position="199"/>
        <end position="254"/>
    </location>
</feature>
<feature type="region of interest" description="Disordered" evidence="2">
    <location>
        <begin position="1"/>
        <end position="25"/>
    </location>
</feature>
<dbReference type="HOGENOM" id="CLU_455801_0_0_1"/>
<dbReference type="InParanoid" id="K1QLK4"/>
<feature type="compositionally biased region" description="Basic and acidic residues" evidence="2">
    <location>
        <begin position="576"/>
        <end position="587"/>
    </location>
</feature>
<feature type="region of interest" description="Disordered" evidence="2">
    <location>
        <begin position="374"/>
        <end position="394"/>
    </location>
</feature>
<sequence>MASGGVGHDPDCVDKLTDISSPVSDSRTYKGSRNVISGGLLTNLLNCDNFDEEEDFVRLFTSDPTPPVSSSYESEESLAIEDHTSTGIVSHTDYSALDLQLQNLPRDLYVQKLIEITSSSEKCIIDYRTFLCIKAKSIDHCPPGNLTIRKTTKNCSSIIKYARDCFALAMFCNGESPATLSDVLDKSKNKPPDIPKITIVQMRSNIQILLERVSKLEDSLSKSVKSTKDLERSVADLKNKNRLLQTENEQLREKFNTHASSCETARKNTNSIIKRLEGLDYTEYQVNYEKSTNDLSKMSKLCASLQKQINDTKAKVKTLSAQRSTPLEKDTQAAYNGMSRATDHTHEPLAYKATCAQPSVNKTVDRPVSQGQLTATNHANNYTRDSDNVSTKPGDTHVKIKQIIKDSEMISKSKTANHAQTLNLTRNQYVQSENCPIVPDSSAQISPSVLGQTKQNSAGKLVETFSQLSSSLTDKLTNSTEDDIFEGVTYKRNARYYLSGIGPRSTQSGMLNFLRKNGIHVSHCVFFKPKREGARRNAKINVALCNAQTIESSGFWPKGISCRPWLSRKQWDDKIARENTDNEKTVEEENWEITENDDD</sequence>
<feature type="coiled-coil region" evidence="1">
    <location>
        <begin position="295"/>
        <end position="322"/>
    </location>
</feature>
<feature type="compositionally biased region" description="Polar residues" evidence="2">
    <location>
        <begin position="374"/>
        <end position="393"/>
    </location>
</feature>
<name>K1QLK4_MAGGI</name>
<keyword evidence="1" id="KW-0175">Coiled coil</keyword>
<evidence type="ECO:0000256" key="2">
    <source>
        <dbReference type="SAM" id="MobiDB-lite"/>
    </source>
</evidence>
<reference evidence="3" key="1">
    <citation type="journal article" date="2012" name="Nature">
        <title>The oyster genome reveals stress adaptation and complexity of shell formation.</title>
        <authorList>
            <person name="Zhang G."/>
            <person name="Fang X."/>
            <person name="Guo X."/>
            <person name="Li L."/>
            <person name="Luo R."/>
            <person name="Xu F."/>
            <person name="Yang P."/>
            <person name="Zhang L."/>
            <person name="Wang X."/>
            <person name="Qi H."/>
            <person name="Xiong Z."/>
            <person name="Que H."/>
            <person name="Xie Y."/>
            <person name="Holland P.W."/>
            <person name="Paps J."/>
            <person name="Zhu Y."/>
            <person name="Wu F."/>
            <person name="Chen Y."/>
            <person name="Wang J."/>
            <person name="Peng C."/>
            <person name="Meng J."/>
            <person name="Yang L."/>
            <person name="Liu J."/>
            <person name="Wen B."/>
            <person name="Zhang N."/>
            <person name="Huang Z."/>
            <person name="Zhu Q."/>
            <person name="Feng Y."/>
            <person name="Mount A."/>
            <person name="Hedgecock D."/>
            <person name="Xu Z."/>
            <person name="Liu Y."/>
            <person name="Domazet-Loso T."/>
            <person name="Du Y."/>
            <person name="Sun X."/>
            <person name="Zhang S."/>
            <person name="Liu B."/>
            <person name="Cheng P."/>
            <person name="Jiang X."/>
            <person name="Li J."/>
            <person name="Fan D."/>
            <person name="Wang W."/>
            <person name="Fu W."/>
            <person name="Wang T."/>
            <person name="Wang B."/>
            <person name="Zhang J."/>
            <person name="Peng Z."/>
            <person name="Li Y."/>
            <person name="Li N."/>
            <person name="Wang J."/>
            <person name="Chen M."/>
            <person name="He Y."/>
            <person name="Tan F."/>
            <person name="Song X."/>
            <person name="Zheng Q."/>
            <person name="Huang R."/>
            <person name="Yang H."/>
            <person name="Du X."/>
            <person name="Chen L."/>
            <person name="Yang M."/>
            <person name="Gaffney P.M."/>
            <person name="Wang S."/>
            <person name="Luo L."/>
            <person name="She Z."/>
            <person name="Ming Y."/>
            <person name="Huang W."/>
            <person name="Zhang S."/>
            <person name="Huang B."/>
            <person name="Zhang Y."/>
            <person name="Qu T."/>
            <person name="Ni P."/>
            <person name="Miao G."/>
            <person name="Wang J."/>
            <person name="Wang Q."/>
            <person name="Steinberg C.E."/>
            <person name="Wang H."/>
            <person name="Li N."/>
            <person name="Qian L."/>
            <person name="Zhang G."/>
            <person name="Li Y."/>
            <person name="Yang H."/>
            <person name="Liu X."/>
            <person name="Wang J."/>
            <person name="Yin Y."/>
            <person name="Wang J."/>
        </authorList>
    </citation>
    <scope>NUCLEOTIDE SEQUENCE [LARGE SCALE GENOMIC DNA]</scope>
    <source>
        <strain evidence="3">05x7-T-G4-1.051#20</strain>
    </source>
</reference>
<dbReference type="AlphaFoldDB" id="K1QLK4"/>
<protein>
    <submittedName>
        <fullName evidence="3">Uncharacterized protein</fullName>
    </submittedName>
</protein>
<evidence type="ECO:0000313" key="3">
    <source>
        <dbReference type="EMBL" id="EKC22526.1"/>
    </source>
</evidence>
<feature type="compositionally biased region" description="Basic and acidic residues" evidence="2">
    <location>
        <begin position="8"/>
        <end position="17"/>
    </location>
</feature>
<dbReference type="EMBL" id="JH817638">
    <property type="protein sequence ID" value="EKC22526.1"/>
    <property type="molecule type" value="Genomic_DNA"/>
</dbReference>